<dbReference type="SUPFAM" id="SSF46689">
    <property type="entry name" value="Homeodomain-like"/>
    <property type="match status" value="1"/>
</dbReference>
<keyword evidence="3" id="KW-0804">Transcription</keyword>
<comment type="caution">
    <text evidence="6">The sequence shown here is derived from an EMBL/GenBank/DDBJ whole genome shotgun (WGS) entry which is preliminary data.</text>
</comment>
<dbReference type="PANTHER" id="PTHR30055:SF238">
    <property type="entry name" value="MYCOFACTOCIN BIOSYNTHESIS TRANSCRIPTIONAL REGULATOR MFTR-RELATED"/>
    <property type="match status" value="1"/>
</dbReference>
<dbReference type="EMBL" id="BAAAZG010000059">
    <property type="protein sequence ID" value="GAA4099187.1"/>
    <property type="molecule type" value="Genomic_DNA"/>
</dbReference>
<evidence type="ECO:0000256" key="2">
    <source>
        <dbReference type="ARBA" id="ARBA00023125"/>
    </source>
</evidence>
<feature type="domain" description="HTH tetR-type" evidence="5">
    <location>
        <begin position="7"/>
        <end position="67"/>
    </location>
</feature>
<reference evidence="7" key="1">
    <citation type="journal article" date="2019" name="Int. J. Syst. Evol. Microbiol.">
        <title>The Global Catalogue of Microorganisms (GCM) 10K type strain sequencing project: providing services to taxonomists for standard genome sequencing and annotation.</title>
        <authorList>
            <consortium name="The Broad Institute Genomics Platform"/>
            <consortium name="The Broad Institute Genome Sequencing Center for Infectious Disease"/>
            <person name="Wu L."/>
            <person name="Ma J."/>
        </authorList>
    </citation>
    <scope>NUCLEOTIDE SEQUENCE [LARGE SCALE GENOMIC DNA]</scope>
    <source>
        <strain evidence="7">JCM 16702</strain>
    </source>
</reference>
<keyword evidence="2 4" id="KW-0238">DNA-binding</keyword>
<feature type="DNA-binding region" description="H-T-H motif" evidence="4">
    <location>
        <begin position="30"/>
        <end position="49"/>
    </location>
</feature>
<name>A0ABP7WX78_9ACTN</name>
<dbReference type="InterPro" id="IPR041347">
    <property type="entry name" value="MftR_C"/>
</dbReference>
<evidence type="ECO:0000256" key="1">
    <source>
        <dbReference type="ARBA" id="ARBA00023015"/>
    </source>
</evidence>
<keyword evidence="1" id="KW-0805">Transcription regulation</keyword>
<dbReference type="InterPro" id="IPR023772">
    <property type="entry name" value="DNA-bd_HTH_TetR-type_CS"/>
</dbReference>
<gene>
    <name evidence="6" type="ORF">GCM10022214_74990</name>
</gene>
<evidence type="ECO:0000256" key="3">
    <source>
        <dbReference type="ARBA" id="ARBA00023163"/>
    </source>
</evidence>
<dbReference type="Gene3D" id="1.10.10.60">
    <property type="entry name" value="Homeodomain-like"/>
    <property type="match status" value="1"/>
</dbReference>
<evidence type="ECO:0000256" key="4">
    <source>
        <dbReference type="PROSITE-ProRule" id="PRU00335"/>
    </source>
</evidence>
<keyword evidence="7" id="KW-1185">Reference proteome</keyword>
<evidence type="ECO:0000313" key="6">
    <source>
        <dbReference type="EMBL" id="GAA4099187.1"/>
    </source>
</evidence>
<dbReference type="Gene3D" id="1.10.357.10">
    <property type="entry name" value="Tetracycline Repressor, domain 2"/>
    <property type="match status" value="1"/>
</dbReference>
<dbReference type="Pfam" id="PF17754">
    <property type="entry name" value="TetR_C_14"/>
    <property type="match status" value="1"/>
</dbReference>
<dbReference type="Pfam" id="PF00440">
    <property type="entry name" value="TetR_N"/>
    <property type="match status" value="1"/>
</dbReference>
<proteinExistence type="predicted"/>
<protein>
    <submittedName>
        <fullName evidence="6">TetR family transcriptional regulator</fullName>
    </submittedName>
</protein>
<dbReference type="InterPro" id="IPR050109">
    <property type="entry name" value="HTH-type_TetR-like_transc_reg"/>
</dbReference>
<organism evidence="6 7">
    <name type="scientific">Actinomadura miaoliensis</name>
    <dbReference type="NCBI Taxonomy" id="430685"/>
    <lineage>
        <taxon>Bacteria</taxon>
        <taxon>Bacillati</taxon>
        <taxon>Actinomycetota</taxon>
        <taxon>Actinomycetes</taxon>
        <taxon>Streptosporangiales</taxon>
        <taxon>Thermomonosporaceae</taxon>
        <taxon>Actinomadura</taxon>
    </lineage>
</organism>
<dbReference type="Proteomes" id="UP001500683">
    <property type="component" value="Unassembled WGS sequence"/>
</dbReference>
<dbReference type="PRINTS" id="PR00455">
    <property type="entry name" value="HTHTETR"/>
</dbReference>
<evidence type="ECO:0000313" key="7">
    <source>
        <dbReference type="Proteomes" id="UP001500683"/>
    </source>
</evidence>
<accession>A0ABP7WX78</accession>
<dbReference type="InterPro" id="IPR001647">
    <property type="entry name" value="HTH_TetR"/>
</dbReference>
<sequence>MRERKKERTRRAIASAALRLFAERGYEETTIADIAAAAEVSPRTFFGYFPSKEDVVFAEIDDRLAEVRERLARRVPDETPLETVRRAAADAIAALAAEHGDYGAVQIRLILERPGLQARALQRLTDTQQELGALLAGLCPDLDEIDALAAAGAAVGAVQTVIMHCRRHGFDPAAIRAALDRALDVVEHGLRSVEALSRPAGP</sequence>
<evidence type="ECO:0000259" key="5">
    <source>
        <dbReference type="PROSITE" id="PS50977"/>
    </source>
</evidence>
<dbReference type="PROSITE" id="PS01081">
    <property type="entry name" value="HTH_TETR_1"/>
    <property type="match status" value="1"/>
</dbReference>
<dbReference type="InterPro" id="IPR009057">
    <property type="entry name" value="Homeodomain-like_sf"/>
</dbReference>
<dbReference type="PANTHER" id="PTHR30055">
    <property type="entry name" value="HTH-TYPE TRANSCRIPTIONAL REGULATOR RUTR"/>
    <property type="match status" value="1"/>
</dbReference>
<dbReference type="PROSITE" id="PS50977">
    <property type="entry name" value="HTH_TETR_2"/>
    <property type="match status" value="1"/>
</dbReference>